<keyword evidence="5" id="KW-1185">Reference proteome</keyword>
<dbReference type="Proteomes" id="UP000024837">
    <property type="component" value="Unassembled WGS sequence"/>
</dbReference>
<feature type="signal peptide" evidence="3">
    <location>
        <begin position="1"/>
        <end position="24"/>
    </location>
</feature>
<dbReference type="AlphaFoldDB" id="W7HX17"/>
<feature type="transmembrane region" description="Helical" evidence="2">
    <location>
        <begin position="182"/>
        <end position="204"/>
    </location>
</feature>
<dbReference type="HOGENOM" id="CLU_396388_0_0_1"/>
<evidence type="ECO:0000256" key="3">
    <source>
        <dbReference type="SAM" id="SignalP"/>
    </source>
</evidence>
<evidence type="ECO:0000256" key="1">
    <source>
        <dbReference type="SAM" id="MobiDB-lite"/>
    </source>
</evidence>
<protein>
    <submittedName>
        <fullName evidence="4">Uncharacterized protein</fullName>
    </submittedName>
</protein>
<dbReference type="OrthoDB" id="5338512at2759"/>
<feature type="compositionally biased region" description="Low complexity" evidence="1">
    <location>
        <begin position="139"/>
        <end position="154"/>
    </location>
</feature>
<dbReference type="EMBL" id="KI966437">
    <property type="protein sequence ID" value="EWC44647.1"/>
    <property type="molecule type" value="Genomic_DNA"/>
</dbReference>
<feature type="region of interest" description="Disordered" evidence="1">
    <location>
        <begin position="136"/>
        <end position="163"/>
    </location>
</feature>
<evidence type="ECO:0000313" key="5">
    <source>
        <dbReference type="Proteomes" id="UP000024837"/>
    </source>
</evidence>
<feature type="region of interest" description="Disordered" evidence="1">
    <location>
        <begin position="294"/>
        <end position="370"/>
    </location>
</feature>
<sequence length="721" mass="76630">MVRQTSVLLPLLSILLHLCPLASASPAPQRYPELTIFARQSADAICGTGSARCSDASISNFCCPTNTECIGVLNNTAVGCCPTGQDCRVLSPSDCPASSGSGSQFTRCTTGKCCPPGYLCDGNFCQLQYESWPQNQNVTDPTTSPTETPAPTSEGDATSLSEAQREAGFISRGECPAVTGGGFAAGFFPGLVIGAVLATMIFCIRERKKEKMARQWTRTPSSGHRSRKRSHGSGDGEKGTSGSKSSSRQKVTIGYQPEVVVTAPPQVYDGLSVPGNIAGQNYAVSNTSTQMFAQYEEPSEPARRGRLRVHGETPPLPSLAILGITDSSPSSIQPSSESLPQSSGTDSNSSSKDVEPSKKHRRKHSNPSFRDLASVSKFKFKNLLSHENLKEQRGSLASETSVGSSIHSSIFTASERQSRGNRYPVAVPGMPSKSSRSRRSGRDASDSPQDEFAIRRANTTATQHTNFEEDNYTPITPPNHRPFLGGADAAHPSSISAAASQNYPNLNIPPHARGNHPQAFTSAPHENHLNVPEGLKDSRASVATEASEMTEIDGYRSPFHDRFQYGSYTSDGSSGYEDDVDDDGRSIAANSAYPASFLDIHFNAANSPISPSSADARSQYSPGGQSPSDVPAMPTIPPLFQHKNKLSGDSSSSGSRPGAQRGQLGRESGDIPVAIDDGRIANQRWRGENANMSGTSVGATGIGGAMTGGRYTMQTMEINKF</sequence>
<name>W7HX17_9PEZI</name>
<feature type="region of interest" description="Disordered" evidence="1">
    <location>
        <begin position="390"/>
        <end position="533"/>
    </location>
</feature>
<organism evidence="4 5">
    <name type="scientific">Drechslerella stenobrocha 248</name>
    <dbReference type="NCBI Taxonomy" id="1043628"/>
    <lineage>
        <taxon>Eukaryota</taxon>
        <taxon>Fungi</taxon>
        <taxon>Dikarya</taxon>
        <taxon>Ascomycota</taxon>
        <taxon>Pezizomycotina</taxon>
        <taxon>Orbiliomycetes</taxon>
        <taxon>Orbiliales</taxon>
        <taxon>Orbiliaceae</taxon>
        <taxon>Drechslerella</taxon>
    </lineage>
</organism>
<evidence type="ECO:0000313" key="4">
    <source>
        <dbReference type="EMBL" id="EWC44647.1"/>
    </source>
</evidence>
<keyword evidence="2" id="KW-0812">Transmembrane</keyword>
<feature type="compositionally biased region" description="Low complexity" evidence="1">
    <location>
        <begin position="327"/>
        <end position="351"/>
    </location>
</feature>
<gene>
    <name evidence="4" type="ORF">DRE_06636</name>
</gene>
<accession>W7HX17</accession>
<keyword evidence="3" id="KW-0732">Signal</keyword>
<keyword evidence="2" id="KW-0472">Membrane</keyword>
<feature type="chain" id="PRO_5004893554" evidence="3">
    <location>
        <begin position="25"/>
        <end position="721"/>
    </location>
</feature>
<feature type="compositionally biased region" description="Polar residues" evidence="1">
    <location>
        <begin position="618"/>
        <end position="628"/>
    </location>
</feature>
<feature type="region of interest" description="Disordered" evidence="1">
    <location>
        <begin position="609"/>
        <end position="672"/>
    </location>
</feature>
<feature type="region of interest" description="Disordered" evidence="1">
    <location>
        <begin position="212"/>
        <end position="250"/>
    </location>
</feature>
<feature type="compositionally biased region" description="Polar residues" evidence="1">
    <location>
        <begin position="395"/>
        <end position="415"/>
    </location>
</feature>
<reference evidence="4 5" key="1">
    <citation type="submission" date="2013-05" db="EMBL/GenBank/DDBJ databases">
        <title>Drechslerella stenobrocha genome reveals carnivorous origination and mechanical trapping mechanism of predatory fungi.</title>
        <authorList>
            <person name="Liu X."/>
            <person name="Zhang W."/>
            <person name="Liu K."/>
        </authorList>
    </citation>
    <scope>NUCLEOTIDE SEQUENCE [LARGE SCALE GENOMIC DNA]</scope>
    <source>
        <strain evidence="4 5">248</strain>
    </source>
</reference>
<keyword evidence="2" id="KW-1133">Transmembrane helix</keyword>
<proteinExistence type="predicted"/>
<evidence type="ECO:0000256" key="2">
    <source>
        <dbReference type="SAM" id="Phobius"/>
    </source>
</evidence>
<feature type="compositionally biased region" description="Low complexity" evidence="1">
    <location>
        <begin position="487"/>
        <end position="500"/>
    </location>
</feature>